<organism evidence="1 2">
    <name type="scientific">Citrus sinensis</name>
    <name type="common">Sweet orange</name>
    <name type="synonym">Citrus aurantium var. sinensis</name>
    <dbReference type="NCBI Taxonomy" id="2711"/>
    <lineage>
        <taxon>Eukaryota</taxon>
        <taxon>Viridiplantae</taxon>
        <taxon>Streptophyta</taxon>
        <taxon>Embryophyta</taxon>
        <taxon>Tracheophyta</taxon>
        <taxon>Spermatophyta</taxon>
        <taxon>Magnoliopsida</taxon>
        <taxon>eudicotyledons</taxon>
        <taxon>Gunneridae</taxon>
        <taxon>Pentapetalae</taxon>
        <taxon>rosids</taxon>
        <taxon>malvids</taxon>
        <taxon>Sapindales</taxon>
        <taxon>Rutaceae</taxon>
        <taxon>Aurantioideae</taxon>
        <taxon>Citrus</taxon>
    </lineage>
</organism>
<evidence type="ECO:0000313" key="1">
    <source>
        <dbReference type="EMBL" id="KAH9754690.1"/>
    </source>
</evidence>
<evidence type="ECO:0000313" key="2">
    <source>
        <dbReference type="Proteomes" id="UP000829398"/>
    </source>
</evidence>
<comment type="caution">
    <text evidence="1">The sequence shown here is derived from an EMBL/GenBank/DDBJ whole genome shotgun (WGS) entry which is preliminary data.</text>
</comment>
<reference evidence="2" key="1">
    <citation type="journal article" date="2023" name="Hortic. Res.">
        <title>A chromosome-level phased genome enabling allele-level studies in sweet orange: a case study on citrus Huanglongbing tolerance.</title>
        <authorList>
            <person name="Wu B."/>
            <person name="Yu Q."/>
            <person name="Deng Z."/>
            <person name="Duan Y."/>
            <person name="Luo F."/>
            <person name="Gmitter F. Jr."/>
        </authorList>
    </citation>
    <scope>NUCLEOTIDE SEQUENCE [LARGE SCALE GENOMIC DNA]</scope>
    <source>
        <strain evidence="2">cv. Valencia</strain>
    </source>
</reference>
<proteinExistence type="predicted"/>
<sequence length="191" mass="21582">MALANMFLCFSFFRNKKHPTKRTKRTPLLRAYLDSVGIPGFQERCNYAAAGSIILPEMILILHFLSSNHIKHWIKLLDQGGGNFWIHNTGPLGCFAHNVAEFGTDPSKLMNEDVFMISVKKLKGDFEDLIISYVDLYTIKYILTANYSQYVEQPIMACCVVVGAPLNHNSRISCAEPCNDTSKYVNWDGIP</sequence>
<name>A0ACB8KJY5_CITSI</name>
<dbReference type="EMBL" id="CM039174">
    <property type="protein sequence ID" value="KAH9754690.1"/>
    <property type="molecule type" value="Genomic_DNA"/>
</dbReference>
<keyword evidence="2" id="KW-1185">Reference proteome</keyword>
<accession>A0ACB8KJY5</accession>
<gene>
    <name evidence="1" type="ORF">KPL71_015527</name>
</gene>
<protein>
    <submittedName>
        <fullName evidence="1">GDSL esterase/lipase</fullName>
    </submittedName>
</protein>
<dbReference type="Proteomes" id="UP000829398">
    <property type="component" value="Chromosome 5"/>
</dbReference>